<dbReference type="PANTHER" id="PTHR43537:SF49">
    <property type="entry name" value="TRANSCRIPTIONAL REGULATORY PROTEIN"/>
    <property type="match status" value="1"/>
</dbReference>
<dbReference type="InterPro" id="IPR008920">
    <property type="entry name" value="TF_FadR/GntR_C"/>
</dbReference>
<proteinExistence type="predicted"/>
<evidence type="ECO:0000256" key="2">
    <source>
        <dbReference type="ARBA" id="ARBA00023125"/>
    </source>
</evidence>
<reference evidence="4 5" key="1">
    <citation type="submission" date="2016-11" db="EMBL/GenBank/DDBJ databases">
        <authorList>
            <person name="Jaros S."/>
            <person name="Januszkiewicz K."/>
            <person name="Wedrychowicz H."/>
        </authorList>
    </citation>
    <scope>NUCLEOTIDE SEQUENCE [LARGE SCALE GENOMIC DNA]</scope>
    <source>
        <strain evidence="4 5">DSM 19436</strain>
    </source>
</reference>
<dbReference type="Gene3D" id="1.20.120.530">
    <property type="entry name" value="GntR ligand-binding domain-like"/>
    <property type="match status" value="1"/>
</dbReference>
<evidence type="ECO:0000256" key="1">
    <source>
        <dbReference type="ARBA" id="ARBA00023015"/>
    </source>
</evidence>
<keyword evidence="1" id="KW-0805">Transcription regulation</keyword>
<dbReference type="EMBL" id="FQUP01000004">
    <property type="protein sequence ID" value="SHG22305.1"/>
    <property type="molecule type" value="Genomic_DNA"/>
</dbReference>
<dbReference type="InterPro" id="IPR036388">
    <property type="entry name" value="WH-like_DNA-bd_sf"/>
</dbReference>
<dbReference type="OrthoDB" id="9799812at2"/>
<evidence type="ECO:0000256" key="3">
    <source>
        <dbReference type="ARBA" id="ARBA00023163"/>
    </source>
</evidence>
<gene>
    <name evidence="4" type="ORF">SAMN02745157_3715</name>
</gene>
<sequence length="305" mass="35189">MARSRSVFKNSYNRLLDILAEKAVGDPLRSLTELGSDLHVSGSTIAQLVRQLEKCGLVAGQRRWRVIVRLPNASDYYPMGETRSATQHLEEQFLRSIIGGDAKEGDVINELQIARRFNTSTSSVREFLIRFSRFGLIEKRPNRSWILRGITTEFIDEVLTLREAFAGIAVRRLLLLPTADSVWAHLAELRIRLLAFIDKVEVGDREFQDLENETYGLMARASTNRFIVEFTELSLSIVYYNYRVDRAWEISENKAGARILVEMIEAIVLKDMQKSQELIKQWIERARYSYRYTLSSRAHTTHGDR</sequence>
<keyword evidence="2 4" id="KW-0238">DNA-binding</keyword>
<dbReference type="PANTHER" id="PTHR43537">
    <property type="entry name" value="TRANSCRIPTIONAL REGULATOR, GNTR FAMILY"/>
    <property type="match status" value="1"/>
</dbReference>
<name>A0A1M5I223_9HYPH</name>
<dbReference type="Proteomes" id="UP000184485">
    <property type="component" value="Unassembled WGS sequence"/>
</dbReference>
<accession>A0A1M5I223</accession>
<dbReference type="SUPFAM" id="SSF46785">
    <property type="entry name" value="Winged helix' DNA-binding domain"/>
    <property type="match status" value="2"/>
</dbReference>
<keyword evidence="5" id="KW-1185">Reference proteome</keyword>
<evidence type="ECO:0000313" key="5">
    <source>
        <dbReference type="Proteomes" id="UP000184485"/>
    </source>
</evidence>
<keyword evidence="3" id="KW-0804">Transcription</keyword>
<protein>
    <submittedName>
        <fullName evidence="4">DNA-binding transcriptional regulator, GntR family</fullName>
    </submittedName>
</protein>
<evidence type="ECO:0000313" key="4">
    <source>
        <dbReference type="EMBL" id="SHG22305.1"/>
    </source>
</evidence>
<dbReference type="GO" id="GO:0003677">
    <property type="term" value="F:DNA binding"/>
    <property type="evidence" value="ECO:0007669"/>
    <property type="project" value="UniProtKB-KW"/>
</dbReference>
<dbReference type="InterPro" id="IPR036390">
    <property type="entry name" value="WH_DNA-bd_sf"/>
</dbReference>
<dbReference type="AlphaFoldDB" id="A0A1M5I223"/>
<dbReference type="RefSeq" id="WP_073055795.1">
    <property type="nucleotide sequence ID" value="NZ_FQUP01000004.1"/>
</dbReference>
<dbReference type="Gene3D" id="1.10.10.10">
    <property type="entry name" value="Winged helix-like DNA-binding domain superfamily/Winged helix DNA-binding domain"/>
    <property type="match status" value="2"/>
</dbReference>
<organism evidence="4 5">
    <name type="scientific">Kaistia soli DSM 19436</name>
    <dbReference type="NCBI Taxonomy" id="1122133"/>
    <lineage>
        <taxon>Bacteria</taxon>
        <taxon>Pseudomonadati</taxon>
        <taxon>Pseudomonadota</taxon>
        <taxon>Alphaproteobacteria</taxon>
        <taxon>Hyphomicrobiales</taxon>
        <taxon>Kaistiaceae</taxon>
        <taxon>Kaistia</taxon>
    </lineage>
</organism>